<dbReference type="RefSeq" id="WP_086670133.1">
    <property type="nucleotide sequence ID" value="NZ_FNUJ01000013.1"/>
</dbReference>
<evidence type="ECO:0000313" key="5">
    <source>
        <dbReference type="Proteomes" id="UP000198878"/>
    </source>
</evidence>
<dbReference type="InterPro" id="IPR031107">
    <property type="entry name" value="Small_HSP"/>
</dbReference>
<dbReference type="Pfam" id="PF00011">
    <property type="entry name" value="HSP20"/>
    <property type="match status" value="1"/>
</dbReference>
<name>A0A1H5RI89_9PSEU</name>
<sequence>MLMRTDPFRELDRFAQQVFGSPGTWSKPAAMPMDAYRAGDEFVVCFDLPGVTKDAIELDIERNVLTVKAERRPLPGGDDVQMQVSERPLGVFSRQLFLGDTLDAENIKADYEAGVLTLRIPVAEKAKPRRIEIAGTESDRRQIKA</sequence>
<dbReference type="OrthoDB" id="5242916at2"/>
<reference evidence="5" key="1">
    <citation type="submission" date="2016-10" db="EMBL/GenBank/DDBJ databases">
        <authorList>
            <person name="Varghese N."/>
            <person name="Submissions S."/>
        </authorList>
    </citation>
    <scope>NUCLEOTIDE SEQUENCE [LARGE SCALE GENOMIC DNA]</scope>
    <source>
        <strain evidence="5">DSM 44654</strain>
    </source>
</reference>
<dbReference type="SUPFAM" id="SSF49764">
    <property type="entry name" value="HSP20-like chaperones"/>
    <property type="match status" value="1"/>
</dbReference>
<dbReference type="PROSITE" id="PS01031">
    <property type="entry name" value="SHSP"/>
    <property type="match status" value="1"/>
</dbReference>
<comment type="similarity">
    <text evidence="1 2">Belongs to the small heat shock protein (HSP20) family.</text>
</comment>
<dbReference type="AlphaFoldDB" id="A0A1H5RI89"/>
<proteinExistence type="inferred from homology"/>
<evidence type="ECO:0000313" key="4">
    <source>
        <dbReference type="EMBL" id="SEF37438.1"/>
    </source>
</evidence>
<dbReference type="Proteomes" id="UP000198878">
    <property type="component" value="Unassembled WGS sequence"/>
</dbReference>
<protein>
    <submittedName>
        <fullName evidence="4">HSP20 family protein</fullName>
    </submittedName>
</protein>
<dbReference type="PANTHER" id="PTHR11527">
    <property type="entry name" value="HEAT-SHOCK PROTEIN 20 FAMILY MEMBER"/>
    <property type="match status" value="1"/>
</dbReference>
<dbReference type="Gene3D" id="2.60.40.790">
    <property type="match status" value="1"/>
</dbReference>
<dbReference type="STRING" id="218821.SAMN05421837_113268"/>
<accession>A0A1H5RI89</accession>
<dbReference type="InterPro" id="IPR008978">
    <property type="entry name" value="HSP20-like_chaperone"/>
</dbReference>
<gene>
    <name evidence="4" type="ORF">SAMN05421837_113268</name>
</gene>
<feature type="domain" description="SHSP" evidence="3">
    <location>
        <begin position="24"/>
        <end position="136"/>
    </location>
</feature>
<dbReference type="EMBL" id="FNUJ01000013">
    <property type="protein sequence ID" value="SEF37438.1"/>
    <property type="molecule type" value="Genomic_DNA"/>
</dbReference>
<evidence type="ECO:0000256" key="2">
    <source>
        <dbReference type="RuleBase" id="RU003616"/>
    </source>
</evidence>
<evidence type="ECO:0000256" key="1">
    <source>
        <dbReference type="PROSITE-ProRule" id="PRU00285"/>
    </source>
</evidence>
<dbReference type="CDD" id="cd06464">
    <property type="entry name" value="ACD_sHsps-like"/>
    <property type="match status" value="1"/>
</dbReference>
<evidence type="ECO:0000259" key="3">
    <source>
        <dbReference type="PROSITE" id="PS01031"/>
    </source>
</evidence>
<organism evidence="4 5">
    <name type="scientific">Amycolatopsis pretoriensis</name>
    <dbReference type="NCBI Taxonomy" id="218821"/>
    <lineage>
        <taxon>Bacteria</taxon>
        <taxon>Bacillati</taxon>
        <taxon>Actinomycetota</taxon>
        <taxon>Actinomycetes</taxon>
        <taxon>Pseudonocardiales</taxon>
        <taxon>Pseudonocardiaceae</taxon>
        <taxon>Amycolatopsis</taxon>
    </lineage>
</organism>
<dbReference type="InterPro" id="IPR002068">
    <property type="entry name" value="A-crystallin/Hsp20_dom"/>
</dbReference>
<keyword evidence="5" id="KW-1185">Reference proteome</keyword>